<dbReference type="InterPro" id="IPR025667">
    <property type="entry name" value="SprB_repeat"/>
</dbReference>
<dbReference type="Pfam" id="PF18962">
    <property type="entry name" value="Por_Secre_tail"/>
    <property type="match status" value="1"/>
</dbReference>
<comment type="caution">
    <text evidence="3">The sequence shown here is derived from an EMBL/GenBank/DDBJ whole genome shotgun (WGS) entry which is preliminary data.</text>
</comment>
<feature type="domain" description="PKD/Chitinase" evidence="2">
    <location>
        <begin position="24"/>
        <end position="96"/>
    </location>
</feature>
<evidence type="ECO:0000313" key="3">
    <source>
        <dbReference type="EMBL" id="MFD1604339.1"/>
    </source>
</evidence>
<sequence length="1288" mass="129114">DANACTRTITGIVVGQPAAALNGTASTTAVSCFGGANGTATVVASGGTPGYTYSWAPSGGTAATATGLAAGTYSVTITDANACQRTITGIVVGQPAAIVDGTVTTTSVFCFGGSNGTATVVASGGTPGYTYSWSPSGGTAATATGLAAGTYSVTITDANACTRTITGIVVGQPAALDGTVSTTVVSCFGGSDGTATVIGTGGTGGYTYLWSNGAVTATAAGLTAGTYSVIITDANACTKAINNIIITQPTVISANPSQVDVSCNGGSNGSATVAPTGGTGAYTYLWSNNAATATVNGLSAGTYSVIITDANSCTITQNFTIAQPAILAASEAGKTNVSCNGVANGTATVAVTGGVTPYTYSWSPSGGTAATASGLAAGTYTVTVTDGNGCTITQNFDIAEPTAFTVSSTQTNVNCFGDVTGSASVTVSGATAPYTYSWAPAGGTAATATGLIAGTYTVTITDGNGCTTTESVTITQPTTALTASAGAITNVNCFGDTTGSATVNVTGGTGAYTYLWAPSGGTAATASGLAAGTYTVTVTDENLCQTTQNFTISQPAAALSATTATTDVSCFGGSNGTASVTVSGGTSGYTYAWAPSGGTAAIATGLAAGNYAVTITDANGCQLIKNITIGTPAQFSTFIAKTDVSCNGGSNGTATVTATGATAPYTYSWAPAGGTAATATGLAAGTYTVTITDNNGCSITDSVTIGQPTLLTAATTHVDVTCIGRTDGSATVTASGGTSGYTYLWAPSGGTAATATGLAAGNYAVTITDANGCQITRSVTISTTPDTTAPVPDVTNLPDITNYCSVLSSQITIPTASDYCAGTVTATTTSPLNYTAEGTYVITWNYNDGNGNTTTQNQTVKVLASPLNQVTFTGATYTYNGNAQTVQVANLPAGASVVYTTSPATGTSNGAVNAGVYTVTAVVSPAATSPNCSPITLTAQVTINKAAQQITFAPLGVRTLGAQNTFNLTASSNSNLPISYTSTFITPLPAATVTSAGAVTMLRPGEITITAEQSGNANYLPAVSVSQVLVIRNNDVTITKVTIGNKVFTNPAKNLYYLMECGENNVNVAFVNETNAVFSPSANLTINPPKPGIYTQNVTVTSEDGSTTATYVITVEKPFGFYDIVHQKFNNVLLVNNNPQTNGGYEFVAYQWLKNGQVIGTNQYFSAGDALSNILDLNSDYSVKMTTKDGKVLQTCSTKLQAQNSFQIKLYPNPVQTGKIITVDADLPQSDLDNMQISLYSVSGQLITTMKSSTAQTQIQLPLTSESNMYLVVLESGSIKKSFKVIVK</sequence>
<dbReference type="EMBL" id="JBHUDZ010000013">
    <property type="protein sequence ID" value="MFD1604339.1"/>
    <property type="molecule type" value="Genomic_DNA"/>
</dbReference>
<keyword evidence="1" id="KW-0732">Signal</keyword>
<dbReference type="InterPro" id="IPR022409">
    <property type="entry name" value="PKD/Chitinase_dom"/>
</dbReference>
<feature type="non-terminal residue" evidence="3">
    <location>
        <position position="1"/>
    </location>
</feature>
<gene>
    <name evidence="3" type="ORF">ACFSC2_16495</name>
</gene>
<keyword evidence="4" id="KW-1185">Reference proteome</keyword>
<feature type="domain" description="PKD/Chitinase" evidence="2">
    <location>
        <begin position="641"/>
        <end position="709"/>
    </location>
</feature>
<dbReference type="NCBIfam" id="TIGR04183">
    <property type="entry name" value="Por_Secre_tail"/>
    <property type="match status" value="1"/>
</dbReference>
<evidence type="ECO:0000259" key="2">
    <source>
        <dbReference type="SMART" id="SM00089"/>
    </source>
</evidence>
<organism evidence="3 4">
    <name type="scientific">Flavobacterium artemisiae</name>
    <dbReference type="NCBI Taxonomy" id="2126556"/>
    <lineage>
        <taxon>Bacteria</taxon>
        <taxon>Pseudomonadati</taxon>
        <taxon>Bacteroidota</taxon>
        <taxon>Flavobacteriia</taxon>
        <taxon>Flavobacteriales</taxon>
        <taxon>Flavobacteriaceae</taxon>
        <taxon>Flavobacterium</taxon>
    </lineage>
</organism>
<accession>A0ABW4HHF3</accession>
<protein>
    <submittedName>
        <fullName evidence="3">T9SS type A sorting domain-containing protein</fullName>
    </submittedName>
</protein>
<proteinExistence type="predicted"/>
<feature type="domain" description="PKD/Chitinase" evidence="2">
    <location>
        <begin position="720"/>
        <end position="786"/>
    </location>
</feature>
<dbReference type="Proteomes" id="UP001597138">
    <property type="component" value="Unassembled WGS sequence"/>
</dbReference>
<feature type="domain" description="PKD/Chitinase" evidence="2">
    <location>
        <begin position="407"/>
        <end position="477"/>
    </location>
</feature>
<dbReference type="InterPro" id="IPR043504">
    <property type="entry name" value="Peptidase_S1_PA_chymotrypsin"/>
</dbReference>
<dbReference type="Pfam" id="PF13573">
    <property type="entry name" value="SprB"/>
    <property type="match status" value="10"/>
</dbReference>
<dbReference type="InterPro" id="IPR026444">
    <property type="entry name" value="Secre_tail"/>
</dbReference>
<reference evidence="4" key="1">
    <citation type="journal article" date="2019" name="Int. J. Syst. Evol. Microbiol.">
        <title>The Global Catalogue of Microorganisms (GCM) 10K type strain sequencing project: providing services to taxonomists for standard genome sequencing and annotation.</title>
        <authorList>
            <consortium name="The Broad Institute Genomics Platform"/>
            <consortium name="The Broad Institute Genome Sequencing Center for Infectious Disease"/>
            <person name="Wu L."/>
            <person name="Ma J."/>
        </authorList>
    </citation>
    <scope>NUCLEOTIDE SEQUENCE [LARGE SCALE GENOMIC DNA]</scope>
    <source>
        <strain evidence="4">CCUG 70865</strain>
    </source>
</reference>
<dbReference type="Gene3D" id="2.40.10.10">
    <property type="entry name" value="Trypsin-like serine proteases"/>
    <property type="match status" value="3"/>
</dbReference>
<dbReference type="Gene3D" id="2.60.40.740">
    <property type="match status" value="7"/>
</dbReference>
<feature type="domain" description="PKD/Chitinase" evidence="2">
    <location>
        <begin position="485"/>
        <end position="555"/>
    </location>
</feature>
<feature type="domain" description="PKD/Chitinase" evidence="2">
    <location>
        <begin position="1027"/>
        <end position="1116"/>
    </location>
</feature>
<name>A0ABW4HHF3_9FLAO</name>
<dbReference type="RefSeq" id="WP_379818673.1">
    <property type="nucleotide sequence ID" value="NZ_JBHUDZ010000013.1"/>
</dbReference>
<evidence type="ECO:0000313" key="4">
    <source>
        <dbReference type="Proteomes" id="UP001597138"/>
    </source>
</evidence>
<feature type="domain" description="PKD/Chitinase" evidence="2">
    <location>
        <begin position="331"/>
        <end position="401"/>
    </location>
</feature>
<dbReference type="SMART" id="SM00089">
    <property type="entry name" value="PKD"/>
    <property type="match status" value="8"/>
</dbReference>
<feature type="domain" description="PKD/Chitinase" evidence="2">
    <location>
        <begin position="255"/>
        <end position="324"/>
    </location>
</feature>
<evidence type="ECO:0000256" key="1">
    <source>
        <dbReference type="ARBA" id="ARBA00022729"/>
    </source>
</evidence>